<evidence type="ECO:0000256" key="1">
    <source>
        <dbReference type="SAM" id="MobiDB-lite"/>
    </source>
</evidence>
<feature type="region of interest" description="Disordered" evidence="1">
    <location>
        <begin position="97"/>
        <end position="137"/>
    </location>
</feature>
<organism evidence="3 4">
    <name type="scientific">Anaeramoeba flamelloides</name>
    <dbReference type="NCBI Taxonomy" id="1746091"/>
    <lineage>
        <taxon>Eukaryota</taxon>
        <taxon>Metamonada</taxon>
        <taxon>Anaeramoebidae</taxon>
        <taxon>Anaeramoeba</taxon>
    </lineage>
</organism>
<comment type="caution">
    <text evidence="3">The sequence shown here is derived from an EMBL/GenBank/DDBJ whole genome shotgun (WGS) entry which is preliminary data.</text>
</comment>
<feature type="domain" description="Sec23/Sec24 trunk" evidence="2">
    <location>
        <begin position="267"/>
        <end position="458"/>
    </location>
</feature>
<sequence>MFRLANKKVLFKKKKKRIGVESSKSQFTQSTVNRIPKKEEEEDSLVDNTNVISVNLALLSKHTNDVRSNDKLITCEKCSVHLNNESKLLTKKEYLENKKGKKKENEEEEEKEKEKEKENEDSDLEEEEESDDDVLEEEDIPEEALIWECEFCGSPQILEDIDKEKIIPSEQSVDYLVKESNKNKENKEKTEEDEGSTVVFCIDTSGSMSVTSEIKDGKLDLSELNKHSNQSFGGFGQQQQQQTFGGLRRRHVFQQQRPQQSQWVSRLQCLQIAVGNQIEALSRESPNSKVVLVTFSNKVEIHSNGVDNALTIEGNDLDNFTTLKQIGSDYQITQSVGKVGKTLIKKVYSLQENGQTALGPAAAIASAIAGQKKGSKVILCTDGLSNIGIGALEEDEQEEQQQKSSEQLNPDEFYDELSEYCSEKGVVVDVITLEDTDCRVDQIGKLSDRSSGTVDIVKPLELTTRFKNIMSNPVVATSVLIEILLHKELYILNEDDRKVGSRLEKDVGNVTQETELSFNYGVKEDADEADRPDEVPFQVKINYTKLDGSQWLRTLTQRLKITDDEVEALNDIDYGLMNQNFMQRAGRHAKKGVVKESAKLMKQQKAWYSRVSQMEKLQSTNLTKNMEEFKQQENMWNEVIEDEDMSSEEEMENEKKDKKEKKKVQRKKHHRKDKHSKFIFSSSKYTKK</sequence>
<gene>
    <name evidence="3" type="ORF">M0813_29301</name>
</gene>
<evidence type="ECO:0000259" key="2">
    <source>
        <dbReference type="Pfam" id="PF04811"/>
    </source>
</evidence>
<dbReference type="SUPFAM" id="SSF53300">
    <property type="entry name" value="vWA-like"/>
    <property type="match status" value="1"/>
</dbReference>
<keyword evidence="4" id="KW-1185">Reference proteome</keyword>
<evidence type="ECO:0000313" key="3">
    <source>
        <dbReference type="EMBL" id="KAJ6234708.1"/>
    </source>
</evidence>
<dbReference type="InterPro" id="IPR006896">
    <property type="entry name" value="Sec23/24_trunk_dom"/>
</dbReference>
<dbReference type="PANTHER" id="PTHR13803">
    <property type="entry name" value="SEC24-RELATED PROTEIN"/>
    <property type="match status" value="1"/>
</dbReference>
<feature type="compositionally biased region" description="Polar residues" evidence="1">
    <location>
        <begin position="22"/>
        <end position="33"/>
    </location>
</feature>
<dbReference type="EMBL" id="JAOAOG010000269">
    <property type="protein sequence ID" value="KAJ6234708.1"/>
    <property type="molecule type" value="Genomic_DNA"/>
</dbReference>
<proteinExistence type="predicted"/>
<dbReference type="Proteomes" id="UP001150062">
    <property type="component" value="Unassembled WGS sequence"/>
</dbReference>
<protein>
    <recommendedName>
        <fullName evidence="2">Sec23/Sec24 trunk domain-containing protein</fullName>
    </recommendedName>
</protein>
<name>A0ABQ8XSH1_9EUKA</name>
<dbReference type="InterPro" id="IPR050550">
    <property type="entry name" value="SEC23_SEC24_subfamily"/>
</dbReference>
<dbReference type="InterPro" id="IPR036465">
    <property type="entry name" value="vWFA_dom_sf"/>
</dbReference>
<dbReference type="Pfam" id="PF04811">
    <property type="entry name" value="Sec23_trunk"/>
    <property type="match status" value="1"/>
</dbReference>
<feature type="compositionally biased region" description="Acidic residues" evidence="1">
    <location>
        <begin position="641"/>
        <end position="652"/>
    </location>
</feature>
<feature type="region of interest" description="Disordered" evidence="1">
    <location>
        <begin position="641"/>
        <end position="688"/>
    </location>
</feature>
<evidence type="ECO:0000313" key="4">
    <source>
        <dbReference type="Proteomes" id="UP001150062"/>
    </source>
</evidence>
<feature type="region of interest" description="Disordered" evidence="1">
    <location>
        <begin position="21"/>
        <end position="43"/>
    </location>
</feature>
<dbReference type="Gene3D" id="3.40.50.410">
    <property type="entry name" value="von Willebrand factor, type A domain"/>
    <property type="match status" value="1"/>
</dbReference>
<reference evidence="3" key="1">
    <citation type="submission" date="2022-08" db="EMBL/GenBank/DDBJ databases">
        <title>Novel sulfate-reducing endosymbionts in the free-living metamonad Anaeramoeba.</title>
        <authorList>
            <person name="Jerlstrom-Hultqvist J."/>
            <person name="Cepicka I."/>
            <person name="Gallot-Lavallee L."/>
            <person name="Salas-Leiva D."/>
            <person name="Curtis B.A."/>
            <person name="Zahonova K."/>
            <person name="Pipaliya S."/>
            <person name="Dacks J."/>
            <person name="Roger A.J."/>
        </authorList>
    </citation>
    <scope>NUCLEOTIDE SEQUENCE</scope>
    <source>
        <strain evidence="3">Schooner1</strain>
    </source>
</reference>
<dbReference type="PANTHER" id="PTHR13803:SF36">
    <property type="entry name" value="TYPE A VON WILLEBRAND FACTOR DOMAIN-CONTAINING PROTEIN"/>
    <property type="match status" value="1"/>
</dbReference>
<accession>A0ABQ8XSH1</accession>
<feature type="compositionally biased region" description="Acidic residues" evidence="1">
    <location>
        <begin position="119"/>
        <end position="137"/>
    </location>
</feature>
<feature type="compositionally biased region" description="Basic residues" evidence="1">
    <location>
        <begin position="658"/>
        <end position="677"/>
    </location>
</feature>
<feature type="compositionally biased region" description="Polar residues" evidence="1">
    <location>
        <begin position="679"/>
        <end position="688"/>
    </location>
</feature>